<keyword evidence="1" id="KW-0812">Transmembrane</keyword>
<protein>
    <submittedName>
        <fullName evidence="2">Uncharacterized protein</fullName>
    </submittedName>
</protein>
<keyword evidence="1" id="KW-1133">Transmembrane helix</keyword>
<accession>A0A840QSI8</accession>
<gene>
    <name evidence="2" type="ORF">HNQ41_002431</name>
</gene>
<feature type="transmembrane region" description="Helical" evidence="1">
    <location>
        <begin position="51"/>
        <end position="75"/>
    </location>
</feature>
<name>A0A840QSI8_9BACI</name>
<organism evidence="2 3">
    <name type="scientific">Texcoconibacillus texcoconensis</name>
    <dbReference type="NCBI Taxonomy" id="1095777"/>
    <lineage>
        <taxon>Bacteria</taxon>
        <taxon>Bacillati</taxon>
        <taxon>Bacillota</taxon>
        <taxon>Bacilli</taxon>
        <taxon>Bacillales</taxon>
        <taxon>Bacillaceae</taxon>
        <taxon>Texcoconibacillus</taxon>
    </lineage>
</organism>
<evidence type="ECO:0000256" key="1">
    <source>
        <dbReference type="SAM" id="Phobius"/>
    </source>
</evidence>
<keyword evidence="3" id="KW-1185">Reference proteome</keyword>
<proteinExistence type="predicted"/>
<evidence type="ECO:0000313" key="3">
    <source>
        <dbReference type="Proteomes" id="UP000551878"/>
    </source>
</evidence>
<comment type="caution">
    <text evidence="2">The sequence shown here is derived from an EMBL/GenBank/DDBJ whole genome shotgun (WGS) entry which is preliminary data.</text>
</comment>
<dbReference type="AlphaFoldDB" id="A0A840QSI8"/>
<dbReference type="RefSeq" id="WP_184664670.1">
    <property type="nucleotide sequence ID" value="NZ_JACHHB010000011.1"/>
</dbReference>
<dbReference type="Proteomes" id="UP000551878">
    <property type="component" value="Unassembled WGS sequence"/>
</dbReference>
<sequence length="258" mass="30124">MKRREKWTDKRVEKQLDQFPDVKDHRSKAEIFHKVQQRTDEKQKSRRKQRFPWLIPSLAATAAVILGIIIVPGMIPEQDEINNDQLMTMDVEEESEQSEVSEETGEVNETVEEDIDMGIQTERVQEKEVDDVMQVLDEYESIFMDIVDRAGEDGKVASFESKDDLLSHFTTVMSEDLAKSHVDMYFQEDGDELYILAMDAPIWLNEEEPYDVEEVSTEEYHVIQEHDNEMFGHVNIIYVLTFDGDNWVVDEIKQDELG</sequence>
<keyword evidence="1" id="KW-0472">Membrane</keyword>
<evidence type="ECO:0000313" key="2">
    <source>
        <dbReference type="EMBL" id="MBB5174237.1"/>
    </source>
</evidence>
<dbReference type="EMBL" id="JACHHB010000011">
    <property type="protein sequence ID" value="MBB5174237.1"/>
    <property type="molecule type" value="Genomic_DNA"/>
</dbReference>
<reference evidence="2 3" key="1">
    <citation type="submission" date="2020-08" db="EMBL/GenBank/DDBJ databases">
        <title>Genomic Encyclopedia of Type Strains, Phase IV (KMG-IV): sequencing the most valuable type-strain genomes for metagenomic binning, comparative biology and taxonomic classification.</title>
        <authorList>
            <person name="Goeker M."/>
        </authorList>
    </citation>
    <scope>NUCLEOTIDE SEQUENCE [LARGE SCALE GENOMIC DNA]</scope>
    <source>
        <strain evidence="2 3">DSM 24696</strain>
    </source>
</reference>